<feature type="binding site" evidence="3">
    <location>
        <position position="258"/>
    </location>
    <ligand>
        <name>Zn(2+)</name>
        <dbReference type="ChEBI" id="CHEBI:29105"/>
        <label>2</label>
    </ligand>
</feature>
<comment type="caution">
    <text evidence="5">The sequence shown here is derived from an EMBL/GenBank/DDBJ whole genome shotgun (WGS) entry which is preliminary data.</text>
</comment>
<evidence type="ECO:0000256" key="2">
    <source>
        <dbReference type="PIRSR" id="PIRSR036696-1"/>
    </source>
</evidence>
<keyword evidence="3" id="KW-0479">Metal-binding</keyword>
<evidence type="ECO:0000313" key="6">
    <source>
        <dbReference type="Proteomes" id="UP000188320"/>
    </source>
</evidence>
<dbReference type="EMBL" id="LSSK01000021">
    <property type="protein sequence ID" value="OMH86033.1"/>
    <property type="molecule type" value="Genomic_DNA"/>
</dbReference>
<keyword evidence="3" id="KW-0862">Zinc</keyword>
<dbReference type="SUPFAM" id="SSF55031">
    <property type="entry name" value="Bacterial exopeptidase dimerisation domain"/>
    <property type="match status" value="1"/>
</dbReference>
<dbReference type="InterPro" id="IPR011650">
    <property type="entry name" value="Peptidase_M20_dimer"/>
</dbReference>
<proteinExistence type="inferred from homology"/>
<dbReference type="GO" id="GO:0046872">
    <property type="term" value="F:metal ion binding"/>
    <property type="evidence" value="ECO:0007669"/>
    <property type="project" value="UniProtKB-KW"/>
</dbReference>
<evidence type="ECO:0000256" key="1">
    <source>
        <dbReference type="ARBA" id="ARBA00006247"/>
    </source>
</evidence>
<dbReference type="InterPro" id="IPR002933">
    <property type="entry name" value="Peptidase_M20"/>
</dbReference>
<feature type="binding site" evidence="3">
    <location>
        <position position="59"/>
    </location>
    <ligand>
        <name>Zn(2+)</name>
        <dbReference type="ChEBI" id="CHEBI:29105"/>
        <label>1</label>
    </ligand>
</feature>
<comment type="cofactor">
    <cofactor evidence="3">
        <name>Zn(2+)</name>
        <dbReference type="ChEBI" id="CHEBI:29105"/>
    </cofactor>
    <text evidence="3">Binds 2 Zn(2+) ions per subunit.</text>
</comment>
<feature type="binding site" evidence="3">
    <location>
        <position position="32"/>
    </location>
    <ligand>
        <name>Zn(2+)</name>
        <dbReference type="ChEBI" id="CHEBI:29105"/>
        <label>2</label>
    </ligand>
</feature>
<dbReference type="PIRSF" id="PIRSF036696">
    <property type="entry name" value="ACY-1"/>
    <property type="match status" value="1"/>
</dbReference>
<feature type="active site" description="Proton acceptor" evidence="2">
    <location>
        <position position="31"/>
    </location>
</feature>
<organism evidence="5 6">
    <name type="scientific">Zancudomyces culisetae</name>
    <name type="common">Gut fungus</name>
    <name type="synonym">Smittium culisetae</name>
    <dbReference type="NCBI Taxonomy" id="1213189"/>
    <lineage>
        <taxon>Eukaryota</taxon>
        <taxon>Fungi</taxon>
        <taxon>Fungi incertae sedis</taxon>
        <taxon>Zoopagomycota</taxon>
        <taxon>Kickxellomycotina</taxon>
        <taxon>Harpellomycetes</taxon>
        <taxon>Harpellales</taxon>
        <taxon>Legeriomycetaceae</taxon>
        <taxon>Zancudomyces</taxon>
    </lineage>
</organism>
<protein>
    <submittedName>
        <fullName evidence="5">Aminoacylase-1</fullName>
    </submittedName>
</protein>
<dbReference type="GO" id="GO:0004046">
    <property type="term" value="F:aminoacylase activity"/>
    <property type="evidence" value="ECO:0007669"/>
    <property type="project" value="TreeGrafter"/>
</dbReference>
<keyword evidence="6" id="KW-1185">Reference proteome</keyword>
<dbReference type="AlphaFoldDB" id="A0A1R1PYK4"/>
<gene>
    <name evidence="5" type="ORF">AX774_g414</name>
</gene>
<dbReference type="SUPFAM" id="SSF53187">
    <property type="entry name" value="Zn-dependent exopeptidases"/>
    <property type="match status" value="1"/>
</dbReference>
<reference evidence="6" key="1">
    <citation type="submission" date="2017-01" db="EMBL/GenBank/DDBJ databases">
        <authorList>
            <person name="Wang Y."/>
            <person name="White M."/>
            <person name="Kvist S."/>
            <person name="Moncalvo J.-M."/>
        </authorList>
    </citation>
    <scope>NUCLEOTIDE SEQUENCE [LARGE SCALE GENOMIC DNA]</scope>
    <source>
        <strain evidence="6">COL-18-3</strain>
    </source>
</reference>
<sequence>MWDSYLEALREIKNSGVQLRRNVYAVYAPDEEIGGKDGVGSLIETKEFEELNAGFDIDESGPSPLPIAILMTSERLTTQVRFTAHGNTGHGSQFIEGTAIEKLLPVINTVMALREQEYKKYNALGENRLALQGQVTSVNLTMLEGGKQQNVVPATFSVTFDIRVTPKQDIVEFKKMLSDLAEKHGVECHFINPENRNPVTEWDSESNFFKCIDNVCAKHNVTYKNIICPGATDARYIRRKGIPAVGFCPLLGHPLLAHDHDEYVREPEYLKAIRVYVDLISELANA</sequence>
<dbReference type="PANTHER" id="PTHR45892">
    <property type="entry name" value="AMINOACYLASE-1"/>
    <property type="match status" value="1"/>
</dbReference>
<evidence type="ECO:0000256" key="3">
    <source>
        <dbReference type="PIRSR" id="PIRSR036696-2"/>
    </source>
</evidence>
<comment type="similarity">
    <text evidence="1">Belongs to the peptidase M20A family.</text>
</comment>
<dbReference type="Gene3D" id="3.40.630.10">
    <property type="entry name" value="Zn peptidases"/>
    <property type="match status" value="1"/>
</dbReference>
<dbReference type="InterPro" id="IPR036264">
    <property type="entry name" value="Bact_exopeptidase_dim_dom"/>
</dbReference>
<dbReference type="Proteomes" id="UP000188320">
    <property type="component" value="Unassembled WGS sequence"/>
</dbReference>
<evidence type="ECO:0000259" key="4">
    <source>
        <dbReference type="Pfam" id="PF07687"/>
    </source>
</evidence>
<name>A0A1R1PYK4_ZANCU</name>
<dbReference type="OrthoDB" id="3064516at2759"/>
<dbReference type="Pfam" id="PF07687">
    <property type="entry name" value="M20_dimer"/>
    <property type="match status" value="1"/>
</dbReference>
<dbReference type="PANTHER" id="PTHR45892:SF1">
    <property type="entry name" value="AMINOACYLASE-1"/>
    <property type="match status" value="1"/>
</dbReference>
<accession>A0A1R1PYK4</accession>
<dbReference type="InterPro" id="IPR052083">
    <property type="entry name" value="Aminoacylase-1_M20A"/>
</dbReference>
<feature type="domain" description="Peptidase M20 dimerisation" evidence="4">
    <location>
        <begin position="78"/>
        <end position="186"/>
    </location>
</feature>
<dbReference type="Gene3D" id="1.10.150.900">
    <property type="match status" value="1"/>
</dbReference>
<dbReference type="Gene3D" id="3.30.70.360">
    <property type="match status" value="1"/>
</dbReference>
<evidence type="ECO:0000313" key="5">
    <source>
        <dbReference type="EMBL" id="OMH86033.1"/>
    </source>
</evidence>
<dbReference type="Pfam" id="PF01546">
    <property type="entry name" value="Peptidase_M20"/>
    <property type="match status" value="1"/>
</dbReference>